<dbReference type="PANTHER" id="PTHR43272">
    <property type="entry name" value="LONG-CHAIN-FATTY-ACID--COA LIGASE"/>
    <property type="match status" value="1"/>
</dbReference>
<evidence type="ECO:0000256" key="2">
    <source>
        <dbReference type="ARBA" id="ARBA00022598"/>
    </source>
</evidence>
<dbReference type="SUPFAM" id="SSF56801">
    <property type="entry name" value="Acetyl-CoA synthetase-like"/>
    <property type="match status" value="1"/>
</dbReference>
<dbReference type="KEGG" id="jli:EXU32_15850"/>
<accession>A0A4P6MWZ0</accession>
<dbReference type="Proteomes" id="UP000290408">
    <property type="component" value="Chromosome"/>
</dbReference>
<evidence type="ECO:0000313" key="7">
    <source>
        <dbReference type="EMBL" id="QBF47596.1"/>
    </source>
</evidence>
<reference evidence="7 8" key="1">
    <citation type="submission" date="2019-02" db="EMBL/GenBank/DDBJ databases">
        <title>Genomic data mining of an Antarctic deep-sea actinobacterium, Janibacterlimosus P3-3-X1.</title>
        <authorList>
            <person name="Liao L."/>
            <person name="Chen B."/>
        </authorList>
    </citation>
    <scope>NUCLEOTIDE SEQUENCE [LARGE SCALE GENOMIC DNA]</scope>
    <source>
        <strain evidence="7 8">P3-3-X1</strain>
    </source>
</reference>
<dbReference type="InterPro" id="IPR020845">
    <property type="entry name" value="AMP-binding_CS"/>
</dbReference>
<evidence type="ECO:0000259" key="6">
    <source>
        <dbReference type="Pfam" id="PF00501"/>
    </source>
</evidence>
<name>A0A4P6MWZ0_9MICO</name>
<organism evidence="7 8">
    <name type="scientific">Janibacter limosus</name>
    <dbReference type="NCBI Taxonomy" id="53458"/>
    <lineage>
        <taxon>Bacteria</taxon>
        <taxon>Bacillati</taxon>
        <taxon>Actinomycetota</taxon>
        <taxon>Actinomycetes</taxon>
        <taxon>Micrococcales</taxon>
        <taxon>Intrasporangiaceae</taxon>
        <taxon>Janibacter</taxon>
    </lineage>
</organism>
<dbReference type="GO" id="GO:0016020">
    <property type="term" value="C:membrane"/>
    <property type="evidence" value="ECO:0007669"/>
    <property type="project" value="TreeGrafter"/>
</dbReference>
<dbReference type="InterPro" id="IPR042099">
    <property type="entry name" value="ANL_N_sf"/>
</dbReference>
<evidence type="ECO:0000256" key="3">
    <source>
        <dbReference type="ARBA" id="ARBA00022832"/>
    </source>
</evidence>
<keyword evidence="8" id="KW-1185">Reference proteome</keyword>
<evidence type="ECO:0000256" key="1">
    <source>
        <dbReference type="ARBA" id="ARBA00006432"/>
    </source>
</evidence>
<dbReference type="EMBL" id="CP036164">
    <property type="protein sequence ID" value="QBF47596.1"/>
    <property type="molecule type" value="Genomic_DNA"/>
</dbReference>
<keyword evidence="4" id="KW-0443">Lipid metabolism</keyword>
<dbReference type="PROSITE" id="PS00455">
    <property type="entry name" value="AMP_BINDING"/>
    <property type="match status" value="1"/>
</dbReference>
<evidence type="ECO:0000313" key="8">
    <source>
        <dbReference type="Proteomes" id="UP000290408"/>
    </source>
</evidence>
<dbReference type="GO" id="GO:0004467">
    <property type="term" value="F:long-chain fatty acid-CoA ligase activity"/>
    <property type="evidence" value="ECO:0007669"/>
    <property type="project" value="TreeGrafter"/>
</dbReference>
<feature type="domain" description="AMP-dependent synthetase/ligase" evidence="6">
    <location>
        <begin position="47"/>
        <end position="423"/>
    </location>
</feature>
<gene>
    <name evidence="7" type="ORF">EXU32_15850</name>
</gene>
<evidence type="ECO:0000256" key="4">
    <source>
        <dbReference type="ARBA" id="ARBA00023098"/>
    </source>
</evidence>
<dbReference type="InterPro" id="IPR000873">
    <property type="entry name" value="AMP-dep_synth/lig_dom"/>
</dbReference>
<dbReference type="Pfam" id="PF23562">
    <property type="entry name" value="AMP-binding_C_3"/>
    <property type="match status" value="1"/>
</dbReference>
<dbReference type="CDD" id="cd05907">
    <property type="entry name" value="VL_LC_FACS_like"/>
    <property type="match status" value="1"/>
</dbReference>
<protein>
    <recommendedName>
        <fullName evidence="5">Acyl-CoA synthetase</fullName>
    </recommendedName>
</protein>
<evidence type="ECO:0000256" key="5">
    <source>
        <dbReference type="ARBA" id="ARBA00032875"/>
    </source>
</evidence>
<dbReference type="RefSeq" id="WP_130630781.1">
    <property type="nucleotide sequence ID" value="NZ_CP036164.1"/>
</dbReference>
<keyword evidence="2 7" id="KW-0436">Ligase</keyword>
<sequence length="606" mass="64979">MSTPVIVDEVDGGPAAETFPRTGPLAVDWIAEVPEAVLMRIPPGGDTAAPLEAWESLTAEGFRDRVRTLARGLIGLGLERGDRLSIMSRTRVEWTLLSWASAYAGIVVVPVYETSAPTQVEWNLTDAGVSLLVVEDAALRAASAVDELADVDRPDALVIDEGALARIEEAAASVDEERLDQRAASVEESDLITIVYTSGTTGRPKGCAISHSGFLQGIDGPLAIIGERISASDSPSTVLMLPLAHIFGRVIEASTLLSRHVLVHEPDMTHLVQAFATHRPTYIGSVPRVFEKVHASASAAAQAKGERGAKVFAAAEATAVEWARTDSPGLGLRVRHALFDRLVYRKLRAALGDECRTIISGGSALSEHLSDFFAGVGLEIIEGYGLTEVGVTSANPPGRTRVGTVGVPTPGTRMAIDDLGEVLISTQARMTEYHANPEATQAAFTGEWYRTGDLGVIEDGYLRIIGRSKELIVTAGGKNVAPVVLEAGLLQHPLIGQALVVGDNRPFIAALLTLDAEAAPAWARTHDIPEGTDLASHPTVLASIQEQVELVNQEVSRAESVRAWRLLPQEWTVESGDLTPTMKIKRSVIAERTHDVIDEMYENRRR</sequence>
<dbReference type="PANTHER" id="PTHR43272:SF32">
    <property type="entry name" value="AMP-DEPENDENT SYNTHETASE_LIGASE DOMAIN-CONTAINING PROTEIN"/>
    <property type="match status" value="1"/>
</dbReference>
<dbReference type="Pfam" id="PF00501">
    <property type="entry name" value="AMP-binding"/>
    <property type="match status" value="1"/>
</dbReference>
<dbReference type="AlphaFoldDB" id="A0A4P6MWZ0"/>
<proteinExistence type="inferred from homology"/>
<keyword evidence="3" id="KW-0276">Fatty acid metabolism</keyword>
<dbReference type="OrthoDB" id="9803968at2"/>
<comment type="similarity">
    <text evidence="1">Belongs to the ATP-dependent AMP-binding enzyme family.</text>
</comment>
<dbReference type="Gene3D" id="3.40.50.12780">
    <property type="entry name" value="N-terminal domain of ligase-like"/>
    <property type="match status" value="1"/>
</dbReference>